<dbReference type="EMBL" id="NJHN03000040">
    <property type="protein sequence ID" value="KAH9421540.1"/>
    <property type="molecule type" value="Genomic_DNA"/>
</dbReference>
<evidence type="ECO:0000313" key="2">
    <source>
        <dbReference type="EMBL" id="KAH9421540.1"/>
    </source>
</evidence>
<evidence type="ECO:0000313" key="3">
    <source>
        <dbReference type="Proteomes" id="UP000887458"/>
    </source>
</evidence>
<evidence type="ECO:0008006" key="4">
    <source>
        <dbReference type="Google" id="ProtNLM"/>
    </source>
</evidence>
<sequence>MPRNENGNRVINMAKSVYNDPFMWNLVKSWAFFAGGVFIAREVFDFDPSFAMAPPSIGQP</sequence>
<name>A0ABQ8JGN0_DERPT</name>
<dbReference type="Proteomes" id="UP000887458">
    <property type="component" value="Unassembled WGS sequence"/>
</dbReference>
<comment type="caution">
    <text evidence="2">The sequence shown here is derived from an EMBL/GenBank/DDBJ whole genome shotgun (WGS) entry which is preliminary data.</text>
</comment>
<keyword evidence="1" id="KW-0812">Transmembrane</keyword>
<keyword evidence="3" id="KW-1185">Reference proteome</keyword>
<keyword evidence="1" id="KW-1133">Transmembrane helix</keyword>
<organism evidence="2 3">
    <name type="scientific">Dermatophagoides pteronyssinus</name>
    <name type="common">European house dust mite</name>
    <dbReference type="NCBI Taxonomy" id="6956"/>
    <lineage>
        <taxon>Eukaryota</taxon>
        <taxon>Metazoa</taxon>
        <taxon>Ecdysozoa</taxon>
        <taxon>Arthropoda</taxon>
        <taxon>Chelicerata</taxon>
        <taxon>Arachnida</taxon>
        <taxon>Acari</taxon>
        <taxon>Acariformes</taxon>
        <taxon>Sarcoptiformes</taxon>
        <taxon>Astigmata</taxon>
        <taxon>Psoroptidia</taxon>
        <taxon>Analgoidea</taxon>
        <taxon>Pyroglyphidae</taxon>
        <taxon>Dermatophagoidinae</taxon>
        <taxon>Dermatophagoides</taxon>
    </lineage>
</organism>
<feature type="transmembrane region" description="Helical" evidence="1">
    <location>
        <begin position="22"/>
        <end position="40"/>
    </location>
</feature>
<evidence type="ECO:0000256" key="1">
    <source>
        <dbReference type="SAM" id="Phobius"/>
    </source>
</evidence>
<accession>A0ABQ8JGN0</accession>
<reference evidence="2 3" key="1">
    <citation type="journal article" date="2018" name="J. Allergy Clin. Immunol.">
        <title>High-quality assembly of Dermatophagoides pteronyssinus genome and transcriptome reveals a wide range of novel allergens.</title>
        <authorList>
            <person name="Liu X.Y."/>
            <person name="Yang K.Y."/>
            <person name="Wang M.Q."/>
            <person name="Kwok J.S."/>
            <person name="Zeng X."/>
            <person name="Yang Z."/>
            <person name="Xiao X.J."/>
            <person name="Lau C.P."/>
            <person name="Li Y."/>
            <person name="Huang Z.M."/>
            <person name="Ba J.G."/>
            <person name="Yim A.K."/>
            <person name="Ouyang C.Y."/>
            <person name="Ngai S.M."/>
            <person name="Chan T.F."/>
            <person name="Leung E.L."/>
            <person name="Liu L."/>
            <person name="Liu Z.G."/>
            <person name="Tsui S.K."/>
        </authorList>
    </citation>
    <scope>NUCLEOTIDE SEQUENCE [LARGE SCALE GENOMIC DNA]</scope>
    <source>
        <strain evidence="2">Derp</strain>
    </source>
</reference>
<proteinExistence type="predicted"/>
<reference evidence="2 3" key="2">
    <citation type="journal article" date="2022" name="Mol. Biol. Evol.">
        <title>Comparative Genomics Reveals Insights into the Divergent Evolution of Astigmatic Mites and Household Pest Adaptations.</title>
        <authorList>
            <person name="Xiong Q."/>
            <person name="Wan A.T."/>
            <person name="Liu X."/>
            <person name="Fung C.S."/>
            <person name="Xiao X."/>
            <person name="Malainual N."/>
            <person name="Hou J."/>
            <person name="Wang L."/>
            <person name="Wang M."/>
            <person name="Yang K.Y."/>
            <person name="Cui Y."/>
            <person name="Leung E.L."/>
            <person name="Nong W."/>
            <person name="Shin S.K."/>
            <person name="Au S.W."/>
            <person name="Jeong K.Y."/>
            <person name="Chew F.T."/>
            <person name="Hui J.H."/>
            <person name="Leung T.F."/>
            <person name="Tungtrongchitr A."/>
            <person name="Zhong N."/>
            <person name="Liu Z."/>
            <person name="Tsui S.K."/>
        </authorList>
    </citation>
    <scope>NUCLEOTIDE SEQUENCE [LARGE SCALE GENOMIC DNA]</scope>
    <source>
        <strain evidence="2">Derp</strain>
    </source>
</reference>
<keyword evidence="1" id="KW-0472">Membrane</keyword>
<gene>
    <name evidence="2" type="ORF">DERP_012273</name>
</gene>
<protein>
    <recommendedName>
        <fullName evidence="4">Mitochondrial import receptor subunit TOM6 homolog</fullName>
    </recommendedName>
</protein>